<protein>
    <recommendedName>
        <fullName evidence="4">Putative pterin-4-alpha-carbinolamine dehydratase</fullName>
        <shortName evidence="4">PHS</shortName>
        <ecNumber evidence="4">4.2.1.96</ecNumber>
    </recommendedName>
    <alternativeName>
        <fullName evidence="4">4-alpha-hydroxy-tetrahydropterin dehydratase</fullName>
    </alternativeName>
    <alternativeName>
        <fullName evidence="4">Pterin carbinolamine dehydratase</fullName>
        <shortName evidence="4">PCD</shortName>
    </alternativeName>
</protein>
<dbReference type="OrthoDB" id="9794987at2"/>
<organism evidence="5 6">
    <name type="scientific">Gloeomargarita lithophora Alchichica-D10</name>
    <dbReference type="NCBI Taxonomy" id="1188229"/>
    <lineage>
        <taxon>Bacteria</taxon>
        <taxon>Bacillati</taxon>
        <taxon>Cyanobacteriota</taxon>
        <taxon>Cyanophyceae</taxon>
        <taxon>Gloeomargaritales</taxon>
        <taxon>Gloeomargaritaceae</taxon>
        <taxon>Gloeomargarita</taxon>
    </lineage>
</organism>
<comment type="catalytic activity">
    <reaction evidence="1 4">
        <text>(4aS,6R)-4a-hydroxy-L-erythro-5,6,7,8-tetrahydrobiopterin = (6R)-L-erythro-6,7-dihydrobiopterin + H2O</text>
        <dbReference type="Rhea" id="RHEA:11920"/>
        <dbReference type="ChEBI" id="CHEBI:15377"/>
        <dbReference type="ChEBI" id="CHEBI:15642"/>
        <dbReference type="ChEBI" id="CHEBI:43120"/>
        <dbReference type="EC" id="4.2.1.96"/>
    </reaction>
</comment>
<dbReference type="GO" id="GO:0008124">
    <property type="term" value="F:4-alpha-hydroxytetrahydrobiopterin dehydratase activity"/>
    <property type="evidence" value="ECO:0007669"/>
    <property type="project" value="UniProtKB-UniRule"/>
</dbReference>
<dbReference type="InterPro" id="IPR001533">
    <property type="entry name" value="Pterin_deHydtase"/>
</dbReference>
<dbReference type="KEGG" id="glt:GlitD10_2357"/>
<dbReference type="CDD" id="cd00488">
    <property type="entry name" value="PCD_DCoH"/>
    <property type="match status" value="1"/>
</dbReference>
<dbReference type="NCBIfam" id="NF002017">
    <property type="entry name" value="PRK00823.1-2"/>
    <property type="match status" value="1"/>
</dbReference>
<evidence type="ECO:0000256" key="3">
    <source>
        <dbReference type="ARBA" id="ARBA00023239"/>
    </source>
</evidence>
<comment type="similarity">
    <text evidence="2 4">Belongs to the pterin-4-alpha-carbinolamine dehydratase family.</text>
</comment>
<keyword evidence="6" id="KW-1185">Reference proteome</keyword>
<evidence type="ECO:0000256" key="2">
    <source>
        <dbReference type="ARBA" id="ARBA00006472"/>
    </source>
</evidence>
<accession>A0A1J0AFL4</accession>
<dbReference type="PANTHER" id="PTHR12599:SF0">
    <property type="entry name" value="PTERIN-4-ALPHA-CARBINOLAMINE DEHYDRATASE"/>
    <property type="match status" value="1"/>
</dbReference>
<dbReference type="GO" id="GO:0006729">
    <property type="term" value="P:tetrahydrobiopterin biosynthetic process"/>
    <property type="evidence" value="ECO:0007669"/>
    <property type="project" value="InterPro"/>
</dbReference>
<dbReference type="SUPFAM" id="SSF55248">
    <property type="entry name" value="PCD-like"/>
    <property type="match status" value="1"/>
</dbReference>
<dbReference type="Pfam" id="PF01329">
    <property type="entry name" value="Pterin_4a"/>
    <property type="match status" value="1"/>
</dbReference>
<evidence type="ECO:0000256" key="4">
    <source>
        <dbReference type="HAMAP-Rule" id="MF_00434"/>
    </source>
</evidence>
<dbReference type="RefSeq" id="WP_071455093.1">
    <property type="nucleotide sequence ID" value="NZ_CP017675.1"/>
</dbReference>
<dbReference type="EMBL" id="CP017675">
    <property type="protein sequence ID" value="APB34691.1"/>
    <property type="molecule type" value="Genomic_DNA"/>
</dbReference>
<sequence>MAQLLTPEEINTQAAGLTGWVVAGNSLKWEHRFVDFLAAMKFVNSLVEPAEQRGHHPDIFISYNRVVVTLTTHDAGGLTQKDFDLAQQVNQLHSK</sequence>
<name>A0A1J0AFL4_9CYAN</name>
<dbReference type="EC" id="4.2.1.96" evidence="4"/>
<dbReference type="PANTHER" id="PTHR12599">
    <property type="entry name" value="PTERIN-4-ALPHA-CARBINOLAMINE DEHYDRATASE"/>
    <property type="match status" value="1"/>
</dbReference>
<dbReference type="Proteomes" id="UP000180235">
    <property type="component" value="Chromosome"/>
</dbReference>
<dbReference type="HAMAP" id="MF_00434">
    <property type="entry name" value="Pterin_4_alpha"/>
    <property type="match status" value="1"/>
</dbReference>
<reference evidence="5 6" key="1">
    <citation type="submission" date="2016-10" db="EMBL/GenBank/DDBJ databases">
        <title>Description of Gloeomargarita lithophora gen. nov., sp. nov., a thylakoid-bearing basal-branching cyanobacterium with intracellular carbonates, and proposal for Gloeomargaritales ord. nov.</title>
        <authorList>
            <person name="Moreira D."/>
            <person name="Tavera R."/>
            <person name="Benzerara K."/>
            <person name="Skouri-Panet F."/>
            <person name="Couradeau E."/>
            <person name="Gerard E."/>
            <person name="Loussert C."/>
            <person name="Novelo E."/>
            <person name="Zivanovic Y."/>
            <person name="Lopez-Garcia P."/>
        </authorList>
    </citation>
    <scope>NUCLEOTIDE SEQUENCE [LARGE SCALE GENOMIC DNA]</scope>
    <source>
        <strain evidence="5 6">D10</strain>
    </source>
</reference>
<dbReference type="AlphaFoldDB" id="A0A1J0AFL4"/>
<gene>
    <name evidence="5" type="primary">phhB-2</name>
    <name evidence="5" type="ORF">GlitD10_2357</name>
</gene>
<evidence type="ECO:0000313" key="6">
    <source>
        <dbReference type="Proteomes" id="UP000180235"/>
    </source>
</evidence>
<dbReference type="Gene3D" id="3.30.1360.20">
    <property type="entry name" value="Transcriptional coactivator/pterin dehydratase"/>
    <property type="match status" value="1"/>
</dbReference>
<proteinExistence type="inferred from homology"/>
<dbReference type="InterPro" id="IPR036428">
    <property type="entry name" value="PCD_sf"/>
</dbReference>
<keyword evidence="3 4" id="KW-0456">Lyase</keyword>
<evidence type="ECO:0000313" key="5">
    <source>
        <dbReference type="EMBL" id="APB34691.1"/>
    </source>
</evidence>
<evidence type="ECO:0000256" key="1">
    <source>
        <dbReference type="ARBA" id="ARBA00001554"/>
    </source>
</evidence>
<dbReference type="STRING" id="1188229.GlitD10_2357"/>